<accession>A0A328N4F0</accession>
<protein>
    <submittedName>
        <fullName evidence="1">Uncharacterized protein</fullName>
    </submittedName>
</protein>
<dbReference type="AlphaFoldDB" id="A0A328N4F0"/>
<dbReference type="EMBL" id="PYAA01000017">
    <property type="protein sequence ID" value="RAO00733.1"/>
    <property type="molecule type" value="Genomic_DNA"/>
</dbReference>
<comment type="caution">
    <text evidence="1">The sequence shown here is derived from an EMBL/GenBank/DDBJ whole genome shotgun (WGS) entry which is preliminary data.</text>
</comment>
<dbReference type="Proteomes" id="UP000248966">
    <property type="component" value="Unassembled WGS sequence"/>
</dbReference>
<organism evidence="1 2">
    <name type="scientific">Micromonospora noduli</name>
    <dbReference type="NCBI Taxonomy" id="709876"/>
    <lineage>
        <taxon>Bacteria</taxon>
        <taxon>Bacillati</taxon>
        <taxon>Actinomycetota</taxon>
        <taxon>Actinomycetes</taxon>
        <taxon>Micromonosporales</taxon>
        <taxon>Micromonosporaceae</taxon>
        <taxon>Micromonospora</taxon>
    </lineage>
</organism>
<name>A0A328N4F0_9ACTN</name>
<gene>
    <name evidence="1" type="ORF">LAH08_02986</name>
</gene>
<evidence type="ECO:0000313" key="1">
    <source>
        <dbReference type="EMBL" id="RAO00733.1"/>
    </source>
</evidence>
<proteinExistence type="predicted"/>
<sequence>MPAWAAAYSLAHLDNPNPSATSLIGPTNTALNRTYAMTTDLAEPLIVAQISVNE</sequence>
<evidence type="ECO:0000313" key="2">
    <source>
        <dbReference type="Proteomes" id="UP000248966"/>
    </source>
</evidence>
<reference evidence="1 2" key="1">
    <citation type="submission" date="2018-03" db="EMBL/GenBank/DDBJ databases">
        <title>Defining the species Micromonospora saelicesensis and Micromonospora noduli under the framework of genomics.</title>
        <authorList>
            <person name="Riesco R."/>
            <person name="Trujillo M.E."/>
        </authorList>
    </citation>
    <scope>NUCLEOTIDE SEQUENCE [LARGE SCALE GENOMIC DNA]</scope>
    <source>
        <strain evidence="1 2">LAH08</strain>
    </source>
</reference>